<proteinExistence type="predicted"/>
<protein>
    <recommendedName>
        <fullName evidence="3">LysM domain-containing protein</fullName>
    </recommendedName>
</protein>
<evidence type="ECO:0000313" key="1">
    <source>
        <dbReference type="EMBL" id="MDS9470132.1"/>
    </source>
</evidence>
<dbReference type="Proteomes" id="UP001269144">
    <property type="component" value="Unassembled WGS sequence"/>
</dbReference>
<keyword evidence="2" id="KW-1185">Reference proteome</keyword>
<comment type="caution">
    <text evidence="1">The sequence shown here is derived from an EMBL/GenBank/DDBJ whole genome shotgun (WGS) entry which is preliminary data.</text>
</comment>
<sequence>MNEIAALLMPAGDEKAPFPPDSRYAGLPVMTLTLPDGRDVKVLARRFVPPLEAVEVTSIHEIRDGDRLDLLAAAYFGNPSQGWKILDANGIRDARQALKDTGSRLVIGAAVQIRGQSHE</sequence>
<gene>
    <name evidence="1" type="ORF">RGQ15_21500</name>
</gene>
<dbReference type="EMBL" id="JAVQLW010000005">
    <property type="protein sequence ID" value="MDS9470132.1"/>
    <property type="molecule type" value="Genomic_DNA"/>
</dbReference>
<evidence type="ECO:0008006" key="3">
    <source>
        <dbReference type="Google" id="ProtNLM"/>
    </source>
</evidence>
<organism evidence="1 2">
    <name type="scientific">Paracoccus aurantius</name>
    <dbReference type="NCBI Taxonomy" id="3073814"/>
    <lineage>
        <taxon>Bacteria</taxon>
        <taxon>Pseudomonadati</taxon>
        <taxon>Pseudomonadota</taxon>
        <taxon>Alphaproteobacteria</taxon>
        <taxon>Rhodobacterales</taxon>
        <taxon>Paracoccaceae</taxon>
        <taxon>Paracoccus</taxon>
    </lineage>
</organism>
<name>A0ABU2HZE9_9RHOB</name>
<dbReference type="RefSeq" id="WP_311162943.1">
    <property type="nucleotide sequence ID" value="NZ_JAVQLW010000005.1"/>
</dbReference>
<reference evidence="2" key="1">
    <citation type="submission" date="2023-07" db="EMBL/GenBank/DDBJ databases">
        <title>Paracoccus sp. MBLB3053 whole genome sequence.</title>
        <authorList>
            <person name="Hwang C.Y."/>
            <person name="Cho E.-S."/>
            <person name="Seo M.-J."/>
        </authorList>
    </citation>
    <scope>NUCLEOTIDE SEQUENCE [LARGE SCALE GENOMIC DNA]</scope>
    <source>
        <strain evidence="2">MBLB3053</strain>
    </source>
</reference>
<accession>A0ABU2HZE9</accession>
<evidence type="ECO:0000313" key="2">
    <source>
        <dbReference type="Proteomes" id="UP001269144"/>
    </source>
</evidence>